<sequence length="212" mass="22742">MDNINLEFMTFLPHRTTVSAVAVTVTCALALGACTSNQPVFSGDTKLATAGNSGTKTPDVGPTSFDDADVERKTQRAQAPSQLLVTSVRVEEQEALERVIFDFVGTGTPGWFIDYTENPSQQGSGNSIEFHGDVALNVNIDGTVLPFELNEPEPNIGTVEGLGGLVKEVISSGTFEGRSQFIIGLDSSRPYSVQFQTNPSRLVIDILNTTQK</sequence>
<dbReference type="KEGG" id="cpho:CPHO_10060"/>
<dbReference type="STRING" id="161895.CPHO_10060"/>
<name>A0A1L7D535_9CORY</name>
<dbReference type="InterPro" id="IPR056303">
    <property type="entry name" value="AMIN-like"/>
</dbReference>
<organism evidence="2 3">
    <name type="scientific">Corynebacterium phocae</name>
    <dbReference type="NCBI Taxonomy" id="161895"/>
    <lineage>
        <taxon>Bacteria</taxon>
        <taxon>Bacillati</taxon>
        <taxon>Actinomycetota</taxon>
        <taxon>Actinomycetes</taxon>
        <taxon>Mycobacteriales</taxon>
        <taxon>Corynebacteriaceae</taxon>
        <taxon>Corynebacterium</taxon>
    </lineage>
</organism>
<reference evidence="2 3" key="1">
    <citation type="submission" date="2014-08" db="EMBL/GenBank/DDBJ databases">
        <title>Complete genome sequence of Corynebacterium phocae M408/89/1(T)(=DSM 44612(T)), isolated from the common seal (Phoca vitulina).</title>
        <authorList>
            <person name="Ruckert C."/>
            <person name="Albersmeier A."/>
            <person name="Winkler A."/>
            <person name="Kalinowski J."/>
        </authorList>
    </citation>
    <scope>NUCLEOTIDE SEQUENCE [LARGE SCALE GENOMIC DNA]</scope>
    <source>
        <strain evidence="2 3">M408/89/1</strain>
    </source>
</reference>
<accession>A0A1L7D535</accession>
<evidence type="ECO:0000259" key="1">
    <source>
        <dbReference type="Pfam" id="PF24837"/>
    </source>
</evidence>
<protein>
    <recommendedName>
        <fullName evidence="1">AMIN-like domain-containing protein</fullName>
    </recommendedName>
</protein>
<evidence type="ECO:0000313" key="2">
    <source>
        <dbReference type="EMBL" id="APT93177.1"/>
    </source>
</evidence>
<keyword evidence="3" id="KW-1185">Reference proteome</keyword>
<dbReference type="Proteomes" id="UP000185491">
    <property type="component" value="Chromosome"/>
</dbReference>
<dbReference type="Pfam" id="PF24837">
    <property type="entry name" value="AMIN-like"/>
    <property type="match status" value="1"/>
</dbReference>
<evidence type="ECO:0000313" key="3">
    <source>
        <dbReference type="Proteomes" id="UP000185491"/>
    </source>
</evidence>
<dbReference type="AlphaFoldDB" id="A0A1L7D535"/>
<proteinExistence type="predicted"/>
<dbReference type="EMBL" id="CP009249">
    <property type="protein sequence ID" value="APT93177.1"/>
    <property type="molecule type" value="Genomic_DNA"/>
</dbReference>
<feature type="domain" description="AMIN-like" evidence="1">
    <location>
        <begin position="84"/>
        <end position="207"/>
    </location>
</feature>
<gene>
    <name evidence="2" type="ORF">CPHO_10060</name>
</gene>